<dbReference type="NCBIfam" id="NF040521">
    <property type="entry name" value="C45_proenzyme"/>
    <property type="match status" value="1"/>
</dbReference>
<proteinExistence type="predicted"/>
<evidence type="ECO:0000313" key="4">
    <source>
        <dbReference type="Proteomes" id="UP000230842"/>
    </source>
</evidence>
<dbReference type="Proteomes" id="UP000230842">
    <property type="component" value="Unassembled WGS sequence"/>
</dbReference>
<dbReference type="Pfam" id="PF03417">
    <property type="entry name" value="AAT"/>
    <property type="match status" value="1"/>
</dbReference>
<dbReference type="Gene3D" id="3.60.60.10">
    <property type="entry name" value="Penicillin V Acylase, Chain A"/>
    <property type="match status" value="1"/>
</dbReference>
<feature type="domain" description="VOC" evidence="2">
    <location>
        <begin position="376"/>
        <end position="503"/>
    </location>
</feature>
<dbReference type="PROSITE" id="PS51819">
    <property type="entry name" value="VOC"/>
    <property type="match status" value="1"/>
</dbReference>
<dbReference type="Gene3D" id="1.10.10.2120">
    <property type="match status" value="1"/>
</dbReference>
<dbReference type="OrthoDB" id="8109453at2"/>
<dbReference type="Gene3D" id="3.10.180.10">
    <property type="entry name" value="2,3-Dihydroxybiphenyl 1,2-Dioxygenase, domain 1"/>
    <property type="match status" value="1"/>
</dbReference>
<keyword evidence="4" id="KW-1185">Reference proteome</keyword>
<name>A0A0B2B0M2_9ACTN</name>
<evidence type="ECO:0000259" key="2">
    <source>
        <dbReference type="PROSITE" id="PS51819"/>
    </source>
</evidence>
<dbReference type="SUPFAM" id="SSF54593">
    <property type="entry name" value="Glyoxalase/Bleomycin resistance protein/Dihydroxybiphenyl dioxygenase"/>
    <property type="match status" value="1"/>
</dbReference>
<keyword evidence="3" id="KW-0808">Transferase</keyword>
<feature type="region of interest" description="Disordered" evidence="1">
    <location>
        <begin position="338"/>
        <end position="367"/>
    </location>
</feature>
<dbReference type="InterPro" id="IPR005079">
    <property type="entry name" value="Peptidase_C45_hydrolase"/>
</dbReference>
<dbReference type="PANTHER" id="PTHR34180:SF1">
    <property type="entry name" value="BETA-ALANYL-DOPAMINE_CARCININE HYDROLASE"/>
    <property type="match status" value="1"/>
</dbReference>
<dbReference type="InterPro" id="IPR047794">
    <property type="entry name" value="C45_proenzyme-like"/>
</dbReference>
<dbReference type="PANTHER" id="PTHR34180">
    <property type="entry name" value="PEPTIDASE C45"/>
    <property type="match status" value="1"/>
</dbReference>
<accession>A0A0B2B0M2</accession>
<dbReference type="AlphaFoldDB" id="A0A0B2B0M2"/>
<keyword evidence="3" id="KW-0012">Acyltransferase</keyword>
<protein>
    <submittedName>
        <fullName evidence="3">Isopenicillin-N N-acyltransferase-like protein</fullName>
    </submittedName>
</protein>
<dbReference type="Pfam" id="PF00903">
    <property type="entry name" value="Glyoxalase"/>
    <property type="match status" value="1"/>
</dbReference>
<dbReference type="GO" id="GO:0016746">
    <property type="term" value="F:acyltransferase activity"/>
    <property type="evidence" value="ECO:0007669"/>
    <property type="project" value="UniProtKB-KW"/>
</dbReference>
<organism evidence="3 4">
    <name type="scientific">Mumia flava</name>
    <dbReference type="NCBI Taxonomy" id="1348852"/>
    <lineage>
        <taxon>Bacteria</taxon>
        <taxon>Bacillati</taxon>
        <taxon>Actinomycetota</taxon>
        <taxon>Actinomycetes</taxon>
        <taxon>Propionibacteriales</taxon>
        <taxon>Nocardioidaceae</taxon>
        <taxon>Mumia</taxon>
    </lineage>
</organism>
<evidence type="ECO:0000313" key="3">
    <source>
        <dbReference type="EMBL" id="PJJ54328.1"/>
    </source>
</evidence>
<sequence>MTVRTFRSSVLPPRERGEEFGRAHAREVSACVDAYTALFADVAGRTVDVHALGAQALVAIRAVSTDLAEEIEGIAAGAGRDVAEVAAINARTEILAACGAVTRGECSTVVKLYEDGPVAMQAWDWFESLADLWLVWEIPHPDGRVTRTLTEFGIVGKIGVNADGLGVLFNILHHEADGGPVGAPVHVLARSVLDGCTDLNQALALLAAAPVSASSSLTLVSARGDEAAAVSVEVNPDRIGYAFPDEHGLLLHTNHFLTEPAARRDTELVTGPDTVVRLDLLRRRLGGRDRVAVPDVLAAMDSHLLGGGGLCCHPDEQRPDTPRYRTLATVVVDPRAGTLDAEPGGPCTHPRLPAHHESLSAPPNEESTMSTLNLKRIDNMDILTHDVDRLVAFYHGLLGLPFHLPYEKEEEWAAIDLGNLTLYLFKSEVGEHAPRRTAVNPENAPGYDSMAFEVDDLDAAEAALDGHVEWVDERIEWKHPSGTWYRYRPFFDPDGNMLYVTEPHQAEA</sequence>
<dbReference type="InterPro" id="IPR037523">
    <property type="entry name" value="VOC_core"/>
</dbReference>
<dbReference type="EMBL" id="PGEZ01000002">
    <property type="protein sequence ID" value="PJJ54328.1"/>
    <property type="molecule type" value="Genomic_DNA"/>
</dbReference>
<comment type="caution">
    <text evidence="3">The sequence shown here is derived from an EMBL/GenBank/DDBJ whole genome shotgun (WGS) entry which is preliminary data.</text>
</comment>
<dbReference type="InterPro" id="IPR029068">
    <property type="entry name" value="Glyas_Bleomycin-R_OHBP_Dase"/>
</dbReference>
<dbReference type="InterPro" id="IPR047801">
    <property type="entry name" value="Peptidase_C45"/>
</dbReference>
<gene>
    <name evidence="3" type="ORF">CLV56_3837</name>
</gene>
<reference evidence="3 4" key="1">
    <citation type="submission" date="2017-11" db="EMBL/GenBank/DDBJ databases">
        <title>Genomic Encyclopedia of Archaeal and Bacterial Type Strains, Phase II (KMG-II): From Individual Species to Whole Genera.</title>
        <authorList>
            <person name="Goeker M."/>
        </authorList>
    </citation>
    <scope>NUCLEOTIDE SEQUENCE [LARGE SCALE GENOMIC DNA]</scope>
    <source>
        <strain evidence="3 4">DSM 27763</strain>
    </source>
</reference>
<evidence type="ECO:0000256" key="1">
    <source>
        <dbReference type="SAM" id="MobiDB-lite"/>
    </source>
</evidence>
<dbReference type="RefSeq" id="WP_039365022.1">
    <property type="nucleotide sequence ID" value="NZ_PGEZ01000002.1"/>
</dbReference>
<dbReference type="InterPro" id="IPR004360">
    <property type="entry name" value="Glyas_Fos-R_dOase_dom"/>
</dbReference>